<protein>
    <recommendedName>
        <fullName evidence="4">Tail assembly chaperone</fullName>
    </recommendedName>
</protein>
<proteinExistence type="predicted"/>
<evidence type="ECO:0000313" key="2">
    <source>
        <dbReference type="EMBL" id="KGI82066.1"/>
    </source>
</evidence>
<reference evidence="2 3" key="1">
    <citation type="journal article" date="2014" name="PLoS ONE">
        <title>Identification and Characterization of a New Erythromycin Biosynthetic Gene Cluster in Actinopolyspora erythraea YIM90600, a Novel Erythronolide-Producing Halophilic Actinomycete Isolated from Salt Field.</title>
        <authorList>
            <person name="Chen D."/>
            <person name="Feng J."/>
            <person name="Huang L."/>
            <person name="Zhang Q."/>
            <person name="Wu J."/>
            <person name="Zhu X."/>
            <person name="Duan Y."/>
            <person name="Xu Z."/>
        </authorList>
    </citation>
    <scope>NUCLEOTIDE SEQUENCE [LARGE SCALE GENOMIC DNA]</scope>
    <source>
        <strain evidence="2 3">YIM90600</strain>
    </source>
</reference>
<name>A0ABR4X5R8_9ACTN</name>
<sequence>MPIESRTVAAMRGGDEFIGWSADRYLLASLVDAVRENTFVLASAHSDKKKPKPPEPIPRPKDKSKEAKTNPFAAMAAQRINAVREARRNRQ</sequence>
<dbReference type="EMBL" id="JPMV01000013">
    <property type="protein sequence ID" value="KGI82066.1"/>
    <property type="molecule type" value="Genomic_DNA"/>
</dbReference>
<gene>
    <name evidence="2" type="ORF">IL38_07050</name>
</gene>
<dbReference type="Proteomes" id="UP000029737">
    <property type="component" value="Unassembled WGS sequence"/>
</dbReference>
<evidence type="ECO:0000313" key="3">
    <source>
        <dbReference type="Proteomes" id="UP000029737"/>
    </source>
</evidence>
<feature type="region of interest" description="Disordered" evidence="1">
    <location>
        <begin position="42"/>
        <end position="72"/>
    </location>
</feature>
<evidence type="ECO:0008006" key="4">
    <source>
        <dbReference type="Google" id="ProtNLM"/>
    </source>
</evidence>
<evidence type="ECO:0000256" key="1">
    <source>
        <dbReference type="SAM" id="MobiDB-lite"/>
    </source>
</evidence>
<accession>A0ABR4X5R8</accession>
<organism evidence="2 3">
    <name type="scientific">Actinopolyspora erythraea</name>
    <dbReference type="NCBI Taxonomy" id="414996"/>
    <lineage>
        <taxon>Bacteria</taxon>
        <taxon>Bacillati</taxon>
        <taxon>Actinomycetota</taxon>
        <taxon>Actinomycetes</taxon>
        <taxon>Actinopolysporales</taxon>
        <taxon>Actinopolysporaceae</taxon>
        <taxon>Actinopolyspora</taxon>
    </lineage>
</organism>
<comment type="caution">
    <text evidence="2">The sequence shown here is derived from an EMBL/GenBank/DDBJ whole genome shotgun (WGS) entry which is preliminary data.</text>
</comment>
<feature type="compositionally biased region" description="Basic and acidic residues" evidence="1">
    <location>
        <begin position="58"/>
        <end position="68"/>
    </location>
</feature>
<keyword evidence="3" id="KW-1185">Reference proteome</keyword>